<feature type="non-terminal residue" evidence="3">
    <location>
        <position position="195"/>
    </location>
</feature>
<feature type="transmembrane region" description="Helical" evidence="1">
    <location>
        <begin position="171"/>
        <end position="192"/>
    </location>
</feature>
<protein>
    <recommendedName>
        <fullName evidence="2">PiggyBac transposable element-derived protein domain-containing protein</fullName>
    </recommendedName>
</protein>
<proteinExistence type="predicted"/>
<accession>A0A2G9QFT9</accession>
<keyword evidence="1" id="KW-1133">Transmembrane helix</keyword>
<dbReference type="Proteomes" id="UP000228934">
    <property type="component" value="Unassembled WGS sequence"/>
</dbReference>
<feature type="domain" description="PiggyBac transposable element-derived protein" evidence="2">
    <location>
        <begin position="129"/>
        <end position="190"/>
    </location>
</feature>
<evidence type="ECO:0000313" key="4">
    <source>
        <dbReference type="Proteomes" id="UP000228934"/>
    </source>
</evidence>
<dbReference type="Pfam" id="PF13843">
    <property type="entry name" value="DDE_Tnp_1_7"/>
    <property type="match status" value="1"/>
</dbReference>
<dbReference type="AlphaFoldDB" id="A0A2G9QFT9"/>
<dbReference type="PANTHER" id="PTHR46599">
    <property type="entry name" value="PIGGYBAC TRANSPOSABLE ELEMENT-DERIVED PROTEIN 4"/>
    <property type="match status" value="1"/>
</dbReference>
<gene>
    <name evidence="3" type="ORF">AB205_0196040</name>
</gene>
<dbReference type="PANTHER" id="PTHR46599:SF3">
    <property type="entry name" value="PIGGYBAC TRANSPOSABLE ELEMENT-DERIVED PROTEIN 4"/>
    <property type="match status" value="1"/>
</dbReference>
<evidence type="ECO:0000256" key="1">
    <source>
        <dbReference type="SAM" id="Phobius"/>
    </source>
</evidence>
<evidence type="ECO:0000313" key="3">
    <source>
        <dbReference type="EMBL" id="PIO14457.1"/>
    </source>
</evidence>
<sequence>QQWHPDRRSDDGVVVPTNVRHTRPRSSAVVEVQELQGSRMEQRASTSAAVTLGDAASPISAVKAGEVASMISVPLPPRRRQSQARRAHSALSAAFTSPNWEPTTSAATVLPPFTGQPGIQVETVDFTSLDFYLLFFTEDLYRSIVDQSNLYAGQFIAANPQLTLARDWKTITVSIFKTFLGLSLLMGITAYMTRT</sequence>
<organism evidence="3 4">
    <name type="scientific">Aquarana catesbeiana</name>
    <name type="common">American bullfrog</name>
    <name type="synonym">Rana catesbeiana</name>
    <dbReference type="NCBI Taxonomy" id="8400"/>
    <lineage>
        <taxon>Eukaryota</taxon>
        <taxon>Metazoa</taxon>
        <taxon>Chordata</taxon>
        <taxon>Craniata</taxon>
        <taxon>Vertebrata</taxon>
        <taxon>Euteleostomi</taxon>
        <taxon>Amphibia</taxon>
        <taxon>Batrachia</taxon>
        <taxon>Anura</taxon>
        <taxon>Neobatrachia</taxon>
        <taxon>Ranoidea</taxon>
        <taxon>Ranidae</taxon>
        <taxon>Aquarana</taxon>
    </lineage>
</organism>
<feature type="non-terminal residue" evidence="3">
    <location>
        <position position="1"/>
    </location>
</feature>
<keyword evidence="1" id="KW-0472">Membrane</keyword>
<dbReference type="EMBL" id="KZ059593">
    <property type="protein sequence ID" value="PIO14457.1"/>
    <property type="molecule type" value="Genomic_DNA"/>
</dbReference>
<dbReference type="InterPro" id="IPR029526">
    <property type="entry name" value="PGBD"/>
</dbReference>
<dbReference type="OrthoDB" id="123207at2759"/>
<reference evidence="4" key="1">
    <citation type="journal article" date="2017" name="Nat. Commun.">
        <title>The North American bullfrog draft genome provides insight into hormonal regulation of long noncoding RNA.</title>
        <authorList>
            <person name="Hammond S.A."/>
            <person name="Warren R.L."/>
            <person name="Vandervalk B.P."/>
            <person name="Kucuk E."/>
            <person name="Khan H."/>
            <person name="Gibb E.A."/>
            <person name="Pandoh P."/>
            <person name="Kirk H."/>
            <person name="Zhao Y."/>
            <person name="Jones M."/>
            <person name="Mungall A.J."/>
            <person name="Coope R."/>
            <person name="Pleasance S."/>
            <person name="Moore R.A."/>
            <person name="Holt R.A."/>
            <person name="Round J.M."/>
            <person name="Ohora S."/>
            <person name="Walle B.V."/>
            <person name="Veldhoen N."/>
            <person name="Helbing C.C."/>
            <person name="Birol I."/>
        </authorList>
    </citation>
    <scope>NUCLEOTIDE SEQUENCE [LARGE SCALE GENOMIC DNA]</scope>
</reference>
<keyword evidence="1" id="KW-0812">Transmembrane</keyword>
<keyword evidence="4" id="KW-1185">Reference proteome</keyword>
<evidence type="ECO:0000259" key="2">
    <source>
        <dbReference type="Pfam" id="PF13843"/>
    </source>
</evidence>
<name>A0A2G9QFT9_AQUCT</name>